<dbReference type="EMBL" id="NVVJ01000017">
    <property type="protein sequence ID" value="PCJ25459.1"/>
    <property type="molecule type" value="Genomic_DNA"/>
</dbReference>
<reference evidence="4" key="1">
    <citation type="submission" date="2017-08" db="EMBL/GenBank/DDBJ databases">
        <title>A dynamic microbial community with high functional redundancy inhabits the cold, oxic subseafloor aquifer.</title>
        <authorList>
            <person name="Tully B.J."/>
            <person name="Wheat C.G."/>
            <person name="Glazer B.T."/>
            <person name="Huber J.A."/>
        </authorList>
    </citation>
    <scope>NUCLEOTIDE SEQUENCE [LARGE SCALE GENOMIC DNA]</scope>
</reference>
<protein>
    <recommendedName>
        <fullName evidence="5">Secreted protein</fullName>
    </recommendedName>
</protein>
<gene>
    <name evidence="3" type="ORF">COA96_07440</name>
</gene>
<evidence type="ECO:0000313" key="3">
    <source>
        <dbReference type="EMBL" id="PCJ25459.1"/>
    </source>
</evidence>
<accession>A0A2A5B1P9</accession>
<comment type="caution">
    <text evidence="3">The sequence shown here is derived from an EMBL/GenBank/DDBJ whole genome shotgun (WGS) entry which is preliminary data.</text>
</comment>
<evidence type="ECO:0008006" key="5">
    <source>
        <dbReference type="Google" id="ProtNLM"/>
    </source>
</evidence>
<organism evidence="3 4">
    <name type="scientific">SAR86 cluster bacterium</name>
    <dbReference type="NCBI Taxonomy" id="2030880"/>
    <lineage>
        <taxon>Bacteria</taxon>
        <taxon>Pseudomonadati</taxon>
        <taxon>Pseudomonadota</taxon>
        <taxon>Gammaproteobacteria</taxon>
        <taxon>SAR86 cluster</taxon>
    </lineage>
</organism>
<feature type="region of interest" description="Disordered" evidence="1">
    <location>
        <begin position="25"/>
        <end position="89"/>
    </location>
</feature>
<dbReference type="AlphaFoldDB" id="A0A2A5B1P9"/>
<sequence length="89" mass="9932">MKKLLAALALLALCFHSIAWSAENTLPTEDVNVEQTEDGVNPPSEEDETIEDEVTEDEDIDNEDENEPDRFIPTEQISQDLGVSFPVDI</sequence>
<keyword evidence="2" id="KW-0732">Signal</keyword>
<name>A0A2A5B1P9_9GAMM</name>
<proteinExistence type="predicted"/>
<evidence type="ECO:0000256" key="1">
    <source>
        <dbReference type="SAM" id="MobiDB-lite"/>
    </source>
</evidence>
<feature type="chain" id="PRO_5013377383" description="Secreted protein" evidence="2">
    <location>
        <begin position="22"/>
        <end position="89"/>
    </location>
</feature>
<dbReference type="Proteomes" id="UP000218327">
    <property type="component" value="Unassembled WGS sequence"/>
</dbReference>
<evidence type="ECO:0000256" key="2">
    <source>
        <dbReference type="SAM" id="SignalP"/>
    </source>
</evidence>
<feature type="compositionally biased region" description="Acidic residues" evidence="1">
    <location>
        <begin position="44"/>
        <end position="67"/>
    </location>
</feature>
<feature type="signal peptide" evidence="2">
    <location>
        <begin position="1"/>
        <end position="21"/>
    </location>
</feature>
<evidence type="ECO:0000313" key="4">
    <source>
        <dbReference type="Proteomes" id="UP000218327"/>
    </source>
</evidence>